<dbReference type="Gene3D" id="3.30.9.10">
    <property type="entry name" value="D-Amino Acid Oxidase, subunit A, domain 2"/>
    <property type="match status" value="1"/>
</dbReference>
<keyword evidence="1" id="KW-0560">Oxidoreductase</keyword>
<gene>
    <name evidence="4" type="ORF">C482_18772</name>
</gene>
<proteinExistence type="predicted"/>
<accession>M0A7P6</accession>
<dbReference type="PATRIC" id="fig|1227492.4.peg.3738"/>
<dbReference type="PANTHER" id="PTHR13847">
    <property type="entry name" value="SARCOSINE DEHYDROGENASE-RELATED"/>
    <property type="match status" value="1"/>
</dbReference>
<dbReference type="STRING" id="1227492.C482_18772"/>
<name>M0A7P6_9EURY</name>
<dbReference type="InterPro" id="IPR006076">
    <property type="entry name" value="FAD-dep_OxRdtase"/>
</dbReference>
<evidence type="ECO:0000313" key="5">
    <source>
        <dbReference type="Proteomes" id="UP000011693"/>
    </source>
</evidence>
<comment type="caution">
    <text evidence="4">The sequence shown here is derived from an EMBL/GenBank/DDBJ whole genome shotgun (WGS) entry which is preliminary data.</text>
</comment>
<dbReference type="GO" id="GO:0016491">
    <property type="term" value="F:oxidoreductase activity"/>
    <property type="evidence" value="ECO:0007669"/>
    <property type="project" value="UniProtKB-KW"/>
</dbReference>
<organism evidence="4 5">
    <name type="scientific">Natrialba chahannaoensis JCM 10990</name>
    <dbReference type="NCBI Taxonomy" id="1227492"/>
    <lineage>
        <taxon>Archaea</taxon>
        <taxon>Methanobacteriati</taxon>
        <taxon>Methanobacteriota</taxon>
        <taxon>Stenosarchaea group</taxon>
        <taxon>Halobacteria</taxon>
        <taxon>Halobacteriales</taxon>
        <taxon>Natrialbaceae</taxon>
        <taxon>Natrialba</taxon>
    </lineage>
</organism>
<dbReference type="RefSeq" id="WP_006169282.1">
    <property type="nucleotide sequence ID" value="NZ_AOIN01000096.1"/>
</dbReference>
<dbReference type="EMBL" id="AOIN01000096">
    <property type="protein sequence ID" value="ELY94381.1"/>
    <property type="molecule type" value="Genomic_DNA"/>
</dbReference>
<keyword evidence="5" id="KW-1185">Reference proteome</keyword>
<dbReference type="Pfam" id="PF01266">
    <property type="entry name" value="DAO"/>
    <property type="match status" value="1"/>
</dbReference>
<reference evidence="4 5" key="1">
    <citation type="journal article" date="2014" name="PLoS Genet.">
        <title>Phylogenetically driven sequencing of extremely halophilic archaea reveals strategies for static and dynamic osmo-response.</title>
        <authorList>
            <person name="Becker E.A."/>
            <person name="Seitzer P.M."/>
            <person name="Tritt A."/>
            <person name="Larsen D."/>
            <person name="Krusor M."/>
            <person name="Yao A.I."/>
            <person name="Wu D."/>
            <person name="Madern D."/>
            <person name="Eisen J.A."/>
            <person name="Darling A.E."/>
            <person name="Facciotti M.T."/>
        </authorList>
    </citation>
    <scope>NUCLEOTIDE SEQUENCE [LARGE SCALE GENOMIC DNA]</scope>
    <source>
        <strain evidence="4 5">JCM 10990</strain>
    </source>
</reference>
<evidence type="ECO:0000256" key="1">
    <source>
        <dbReference type="ARBA" id="ARBA00023002"/>
    </source>
</evidence>
<feature type="domain" description="FAD dependent oxidoreductase" evidence="3">
    <location>
        <begin position="47"/>
        <end position="384"/>
    </location>
</feature>
<sequence>MSGEERSEVDSGLGLESGSESESESESSPELAVGADAFVEQGAGHSVAVVGAGALGATAAYDLARQGADVTLYERGTVANESSGRAAGVCYDAFAGPVDAEIASDAIERFRALSGDETFPFVECPYVWLAREGDEQRADAIRGQLERMQAQGVVALEMTADELAERFPALQSDDVAVAGVAGGAGYTDPGQYTACLAAAATGAGATLETETPVSIETDPTRIVRDDGTTEAYDAVLVTAGAHTKRLLADAGISIALKPYRVQALVASGDHPEPMCYDATGGFYLRPHPEGLLAGNGTEEWEADPDEYDRAANDDFAPDLLERVRHRLPDDADEIELERAWAGLCTATPDRDPLVGQLAEGLYVATGFQGHGFMRAPAIGQRIADQILGGEAIDAFDPTRFDGDEEFDVVEGMVVTDD</sequence>
<dbReference type="GO" id="GO:0005737">
    <property type="term" value="C:cytoplasm"/>
    <property type="evidence" value="ECO:0007669"/>
    <property type="project" value="TreeGrafter"/>
</dbReference>
<dbReference type="PANTHER" id="PTHR13847:SF287">
    <property type="entry name" value="FAD-DEPENDENT OXIDOREDUCTASE DOMAIN-CONTAINING PROTEIN 1"/>
    <property type="match status" value="1"/>
</dbReference>
<dbReference type="Gene3D" id="3.50.50.60">
    <property type="entry name" value="FAD/NAD(P)-binding domain"/>
    <property type="match status" value="1"/>
</dbReference>
<feature type="region of interest" description="Disordered" evidence="2">
    <location>
        <begin position="1"/>
        <end position="32"/>
    </location>
</feature>
<dbReference type="InterPro" id="IPR036188">
    <property type="entry name" value="FAD/NAD-bd_sf"/>
</dbReference>
<dbReference type="Proteomes" id="UP000011693">
    <property type="component" value="Unassembled WGS sequence"/>
</dbReference>
<evidence type="ECO:0000259" key="3">
    <source>
        <dbReference type="Pfam" id="PF01266"/>
    </source>
</evidence>
<protein>
    <submittedName>
        <fullName evidence="4">FAD dependent oxidoreductase</fullName>
    </submittedName>
</protein>
<evidence type="ECO:0000256" key="2">
    <source>
        <dbReference type="SAM" id="MobiDB-lite"/>
    </source>
</evidence>
<dbReference type="SUPFAM" id="SSF51905">
    <property type="entry name" value="FAD/NAD(P)-binding domain"/>
    <property type="match status" value="1"/>
</dbReference>
<dbReference type="AlphaFoldDB" id="M0A7P6"/>
<evidence type="ECO:0000313" key="4">
    <source>
        <dbReference type="EMBL" id="ELY94381.1"/>
    </source>
</evidence>